<dbReference type="AlphaFoldDB" id="A0A2W2EZG2"/>
<evidence type="ECO:0000259" key="2">
    <source>
        <dbReference type="Pfam" id="PF12802"/>
    </source>
</evidence>
<evidence type="ECO:0000256" key="1">
    <source>
        <dbReference type="ARBA" id="ARBA00006479"/>
    </source>
</evidence>
<comment type="similarity">
    <text evidence="1">Belongs to the ROK (NagC/XylR) family.</text>
</comment>
<dbReference type="CDD" id="cd24076">
    <property type="entry name" value="ASKHA_ATPase_ROK_BsXylR-like"/>
    <property type="match status" value="1"/>
</dbReference>
<dbReference type="InterPro" id="IPR000600">
    <property type="entry name" value="ROK"/>
</dbReference>
<keyword evidence="4" id="KW-1185">Reference proteome</keyword>
<dbReference type="Proteomes" id="UP000248544">
    <property type="component" value="Unassembled WGS sequence"/>
</dbReference>
<dbReference type="GO" id="GO:0016301">
    <property type="term" value="F:kinase activity"/>
    <property type="evidence" value="ECO:0007669"/>
    <property type="project" value="UniProtKB-KW"/>
</dbReference>
<keyword evidence="3" id="KW-0418">Kinase</keyword>
<dbReference type="InterPro" id="IPR036388">
    <property type="entry name" value="WH-like_DNA-bd_sf"/>
</dbReference>
<dbReference type="SUPFAM" id="SSF46785">
    <property type="entry name" value="Winged helix' DNA-binding domain"/>
    <property type="match status" value="1"/>
</dbReference>
<accession>A0A2W2EZG2</accession>
<reference evidence="3 4" key="1">
    <citation type="submission" date="2018-01" db="EMBL/GenBank/DDBJ databases">
        <title>Draft genome sequence of Sphaerisporangium sp. 7K107.</title>
        <authorList>
            <person name="Sahin N."/>
            <person name="Saygin H."/>
            <person name="Ay H."/>
        </authorList>
    </citation>
    <scope>NUCLEOTIDE SEQUENCE [LARGE SCALE GENOMIC DNA]</scope>
    <source>
        <strain evidence="3 4">7K107</strain>
    </source>
</reference>
<keyword evidence="3" id="KW-0808">Transferase</keyword>
<feature type="domain" description="HTH marR-type" evidence="2">
    <location>
        <begin position="40"/>
        <end position="81"/>
    </location>
</feature>
<dbReference type="Pfam" id="PF12802">
    <property type="entry name" value="MarR_2"/>
    <property type="match status" value="1"/>
</dbReference>
<gene>
    <name evidence="3" type="ORF">C1I98_37035</name>
</gene>
<name>A0A2W2EZG2_9ACTN</name>
<dbReference type="Gene3D" id="1.10.10.10">
    <property type="entry name" value="Winged helix-like DNA-binding domain superfamily/Winged helix DNA-binding domain"/>
    <property type="match status" value="1"/>
</dbReference>
<organism evidence="3 4">
    <name type="scientific">Spongiactinospora gelatinilytica</name>
    <dbReference type="NCBI Taxonomy" id="2666298"/>
    <lineage>
        <taxon>Bacteria</taxon>
        <taxon>Bacillati</taxon>
        <taxon>Actinomycetota</taxon>
        <taxon>Actinomycetes</taxon>
        <taxon>Streptosporangiales</taxon>
        <taxon>Streptosporangiaceae</taxon>
        <taxon>Spongiactinospora</taxon>
    </lineage>
</organism>
<dbReference type="InterPro" id="IPR000835">
    <property type="entry name" value="HTH_MarR-typ"/>
</dbReference>
<dbReference type="PANTHER" id="PTHR18964:SF149">
    <property type="entry name" value="BIFUNCTIONAL UDP-N-ACETYLGLUCOSAMINE 2-EPIMERASE_N-ACETYLMANNOSAMINE KINASE"/>
    <property type="match status" value="1"/>
</dbReference>
<evidence type="ECO:0000313" key="3">
    <source>
        <dbReference type="EMBL" id="PZG21585.1"/>
    </source>
</evidence>
<comment type="caution">
    <text evidence="3">The sequence shown here is derived from an EMBL/GenBank/DDBJ whole genome shotgun (WGS) entry which is preliminary data.</text>
</comment>
<dbReference type="InterPro" id="IPR043129">
    <property type="entry name" value="ATPase_NBD"/>
</dbReference>
<protein>
    <submittedName>
        <fullName evidence="3">Sugar kinase</fullName>
    </submittedName>
</protein>
<dbReference type="EMBL" id="POUA01000572">
    <property type="protein sequence ID" value="PZG21585.1"/>
    <property type="molecule type" value="Genomic_DNA"/>
</dbReference>
<dbReference type="GO" id="GO:0003700">
    <property type="term" value="F:DNA-binding transcription factor activity"/>
    <property type="evidence" value="ECO:0007669"/>
    <property type="project" value="InterPro"/>
</dbReference>
<sequence>MRHDGRSLARAGTRLTLITSTTGPRPADFTDVRATNLAVVLRFVRENAPCSRADIAASTGLNKATVSSLVADLIERRLVRETGLTENRVGRPATMLVLDGSPYAAAGIEVNVDGLTVVAVDLSGRQVLTLRKSFPGIGASATQAVAAVAALARRTVNRMVREERRVLGLVVAVPGLVGVEGRVRFAPNLDWHDVDLAHDLAAALRDPEFPIQVDNDANLGALAEHRFGPYGGAGNLVYLTGEVGVGAGVIVDGRLLRGGQGFSGELGHVQVDPAGPRCGCGRLGCLEAVAGIGAVFGRFSEGGPAVSPAVVAPEIDEVVRLARAGDRATLAVLADIGGSLGKGVAILANLLNPQAVVLGGHYVPLAPWLIPAAEAEARVRTIAPDAGGCRIVASTLGYGAAALGGAARVLDFIESGRLPTRP</sequence>
<dbReference type="InterPro" id="IPR036390">
    <property type="entry name" value="WH_DNA-bd_sf"/>
</dbReference>
<proteinExistence type="inferred from homology"/>
<evidence type="ECO:0000313" key="4">
    <source>
        <dbReference type="Proteomes" id="UP000248544"/>
    </source>
</evidence>
<dbReference type="PANTHER" id="PTHR18964">
    <property type="entry name" value="ROK (REPRESSOR, ORF, KINASE) FAMILY"/>
    <property type="match status" value="1"/>
</dbReference>
<dbReference type="SUPFAM" id="SSF53067">
    <property type="entry name" value="Actin-like ATPase domain"/>
    <property type="match status" value="1"/>
</dbReference>
<dbReference type="Pfam" id="PF00480">
    <property type="entry name" value="ROK"/>
    <property type="match status" value="1"/>
</dbReference>
<dbReference type="Gene3D" id="3.30.420.40">
    <property type="match status" value="2"/>
</dbReference>